<comment type="caution">
    <text evidence="1">The sequence shown here is derived from an EMBL/GenBank/DDBJ whole genome shotgun (WGS) entry which is preliminary data.</text>
</comment>
<organism evidence="1 2">
    <name type="scientific">Candidatus Thiomargarita nelsonii</name>
    <dbReference type="NCBI Taxonomy" id="1003181"/>
    <lineage>
        <taxon>Bacteria</taxon>
        <taxon>Pseudomonadati</taxon>
        <taxon>Pseudomonadota</taxon>
        <taxon>Gammaproteobacteria</taxon>
        <taxon>Thiotrichales</taxon>
        <taxon>Thiotrichaceae</taxon>
        <taxon>Thiomargarita</taxon>
    </lineage>
</organism>
<dbReference type="Proteomes" id="UP000076962">
    <property type="component" value="Unassembled WGS sequence"/>
</dbReference>
<sequence length="46" mass="5219">MNLPGKIRVDKIYTLSQSIVFKKFGQVNVNVLNRIRSLLQNLSAAM</sequence>
<proteinExistence type="predicted"/>
<evidence type="ECO:0000313" key="2">
    <source>
        <dbReference type="Proteomes" id="UP000076962"/>
    </source>
</evidence>
<protein>
    <submittedName>
        <fullName evidence="1">Transcriptional modulator of MazE/toxin, MazF</fullName>
    </submittedName>
</protein>
<gene>
    <name evidence="1" type="ORF">THIOM_005535</name>
</gene>
<accession>A0A176RSW3</accession>
<keyword evidence="2" id="KW-1185">Reference proteome</keyword>
<name>A0A176RSW3_9GAMM</name>
<dbReference type="EMBL" id="LUTY01003060">
    <property type="protein sequence ID" value="OAD18862.1"/>
    <property type="molecule type" value="Genomic_DNA"/>
</dbReference>
<dbReference type="PATRIC" id="fig|1003181.4.peg.7353"/>
<evidence type="ECO:0000313" key="1">
    <source>
        <dbReference type="EMBL" id="OAD18862.1"/>
    </source>
</evidence>
<reference evidence="1 2" key="1">
    <citation type="submission" date="2016-05" db="EMBL/GenBank/DDBJ databases">
        <title>Single-cell genome of chain-forming Candidatus Thiomargarita nelsonii and comparison to other large sulfur-oxidizing bacteria.</title>
        <authorList>
            <person name="Winkel M."/>
            <person name="Salman V."/>
            <person name="Woyke T."/>
            <person name="Schulz-Vogt H."/>
            <person name="Richter M."/>
            <person name="Flood B."/>
            <person name="Bailey J."/>
            <person name="Amann R."/>
            <person name="Mussmann M."/>
        </authorList>
    </citation>
    <scope>NUCLEOTIDE SEQUENCE [LARGE SCALE GENOMIC DNA]</scope>
    <source>
        <strain evidence="1 2">THI036</strain>
    </source>
</reference>
<dbReference type="AlphaFoldDB" id="A0A176RSW3"/>